<dbReference type="InterPro" id="IPR010998">
    <property type="entry name" value="Integrase_recombinase_N"/>
</dbReference>
<feature type="domain" description="Core-binding (CB)" evidence="4">
    <location>
        <begin position="47"/>
        <end position="134"/>
    </location>
</feature>
<dbReference type="GO" id="GO:0006310">
    <property type="term" value="P:DNA recombination"/>
    <property type="evidence" value="ECO:0007669"/>
    <property type="project" value="UniProtKB-KW"/>
</dbReference>
<reference evidence="6" key="1">
    <citation type="submission" date="2018-05" db="EMBL/GenBank/DDBJ databases">
        <authorList>
            <person name="Deangelis K."/>
            <person name="Huntemann M."/>
            <person name="Clum A."/>
            <person name="Pillay M."/>
            <person name="Palaniappan K."/>
            <person name="Varghese N."/>
            <person name="Mikhailova N."/>
            <person name="Stamatis D."/>
            <person name="Reddy T."/>
            <person name="Daum C."/>
            <person name="Shapiro N."/>
            <person name="Ivanova N."/>
            <person name="Kyrpides N."/>
            <person name="Woyke T."/>
        </authorList>
    </citation>
    <scope>NUCLEOTIDE SEQUENCE [LARGE SCALE GENOMIC DNA]</scope>
    <source>
        <strain evidence="6">GAS496</strain>
    </source>
</reference>
<dbReference type="Gene3D" id="1.10.443.10">
    <property type="entry name" value="Intergrase catalytic core"/>
    <property type="match status" value="1"/>
</dbReference>
<dbReference type="Proteomes" id="UP000247781">
    <property type="component" value="Unassembled WGS sequence"/>
</dbReference>
<dbReference type="InterPro" id="IPR011010">
    <property type="entry name" value="DNA_brk_join_enz"/>
</dbReference>
<dbReference type="AlphaFoldDB" id="A0A318HDD1"/>
<dbReference type="OrthoDB" id="4020134at2"/>
<proteinExistence type="predicted"/>
<dbReference type="InterPro" id="IPR004107">
    <property type="entry name" value="Integrase_SAM-like_N"/>
</dbReference>
<sequence>MFLSFVDSSLVRKNFDALAVDSAAIIGLLETRAIPAGTPVFLDDVTMLPIEPLCSWFRHLAYDDKDAKTMREYAYIARRFVHFLQSRGRDLLDATESDLTAYRVMRTDLQDKPVGDAAWAKEAQLINQLYQWLVEQGHLRHRPLRMTRKGRNPLASRVRRGMDIRHMTLAQYRYFRDVGLGGQLPNSQASNVFRGRAPIRNRAAADLALSTGMRPEEWSTVLLPELGVGRRRPGESVDFAVQACAKYGKHREIYVPAAAVDAVENFLLIERPEPVAASERSLARRRQDLFIVDHIDHDAGKLSGVLDGRRRTFTMSAMGPDLRRITMQENDNGLEPLAVFIGHGGQMLGPSSWYRIRCDAWKRMQAHANQPEVPLLPRRRWRWHDTRHTFALQLLSYLEQQMDGDEPDAVARRRRHLAYLGGHIKHNPLLIVSRRLGHSSPATTYAYLEYTDDPLNAVDAAFRAWTAREGDTYADIASRMLADRGEP</sequence>
<reference evidence="5 6" key="2">
    <citation type="submission" date="2018-06" db="EMBL/GenBank/DDBJ databases">
        <title>Sequencing of bacterial isolates from soil warming experiment in Harvard Forest, Massachusetts, USA.</title>
        <authorList>
            <person name="Deangelis K.PhD."/>
        </authorList>
    </citation>
    <scope>NUCLEOTIDE SEQUENCE [LARGE SCALE GENOMIC DNA]</scope>
    <source>
        <strain evidence="5 6">GAS496</strain>
    </source>
</reference>
<dbReference type="GO" id="GO:0003677">
    <property type="term" value="F:DNA binding"/>
    <property type="evidence" value="ECO:0007669"/>
    <property type="project" value="UniProtKB-UniRule"/>
</dbReference>
<keyword evidence="6" id="KW-1185">Reference proteome</keyword>
<dbReference type="PROSITE" id="PS51900">
    <property type="entry name" value="CB"/>
    <property type="match status" value="1"/>
</dbReference>
<evidence type="ECO:0000256" key="1">
    <source>
        <dbReference type="ARBA" id="ARBA00023125"/>
    </source>
</evidence>
<evidence type="ECO:0000259" key="4">
    <source>
        <dbReference type="PROSITE" id="PS51900"/>
    </source>
</evidence>
<gene>
    <name evidence="5" type="ORF">C8E89_114117</name>
</gene>
<keyword evidence="1 3" id="KW-0238">DNA-binding</keyword>
<dbReference type="Pfam" id="PF02899">
    <property type="entry name" value="Phage_int_SAM_1"/>
    <property type="match status" value="1"/>
</dbReference>
<evidence type="ECO:0000256" key="3">
    <source>
        <dbReference type="PROSITE-ProRule" id="PRU01248"/>
    </source>
</evidence>
<dbReference type="InterPro" id="IPR050090">
    <property type="entry name" value="Tyrosine_recombinase_XerCD"/>
</dbReference>
<dbReference type="RefSeq" id="WP_110317953.1">
    <property type="nucleotide sequence ID" value="NZ_QJJU01000014.1"/>
</dbReference>
<dbReference type="InterPro" id="IPR013762">
    <property type="entry name" value="Integrase-like_cat_sf"/>
</dbReference>
<dbReference type="PANTHER" id="PTHR30349">
    <property type="entry name" value="PHAGE INTEGRASE-RELATED"/>
    <property type="match status" value="1"/>
</dbReference>
<protein>
    <submittedName>
        <fullName evidence="5">Phage integrase family protein with SAM-like domain</fullName>
    </submittedName>
</protein>
<evidence type="ECO:0000313" key="5">
    <source>
        <dbReference type="EMBL" id="PXX06344.1"/>
    </source>
</evidence>
<dbReference type="SUPFAM" id="SSF56349">
    <property type="entry name" value="DNA breaking-rejoining enzymes"/>
    <property type="match status" value="1"/>
</dbReference>
<dbReference type="PANTHER" id="PTHR30349:SF64">
    <property type="entry name" value="PROPHAGE INTEGRASE INTD-RELATED"/>
    <property type="match status" value="1"/>
</dbReference>
<evidence type="ECO:0000256" key="2">
    <source>
        <dbReference type="ARBA" id="ARBA00023172"/>
    </source>
</evidence>
<dbReference type="InterPro" id="IPR044068">
    <property type="entry name" value="CB"/>
</dbReference>
<accession>A0A318HDD1</accession>
<organism evidence="5 6">
    <name type="scientific">Mycolicibacterium moriokaense</name>
    <dbReference type="NCBI Taxonomy" id="39691"/>
    <lineage>
        <taxon>Bacteria</taxon>
        <taxon>Bacillati</taxon>
        <taxon>Actinomycetota</taxon>
        <taxon>Actinomycetes</taxon>
        <taxon>Mycobacteriales</taxon>
        <taxon>Mycobacteriaceae</taxon>
        <taxon>Mycolicibacterium</taxon>
    </lineage>
</organism>
<evidence type="ECO:0000313" key="6">
    <source>
        <dbReference type="Proteomes" id="UP000247781"/>
    </source>
</evidence>
<comment type="caution">
    <text evidence="5">The sequence shown here is derived from an EMBL/GenBank/DDBJ whole genome shotgun (WGS) entry which is preliminary data.</text>
</comment>
<dbReference type="GO" id="GO:0015074">
    <property type="term" value="P:DNA integration"/>
    <property type="evidence" value="ECO:0007669"/>
    <property type="project" value="InterPro"/>
</dbReference>
<name>A0A318HDD1_9MYCO</name>
<dbReference type="Gene3D" id="1.10.150.130">
    <property type="match status" value="1"/>
</dbReference>
<keyword evidence="2" id="KW-0233">DNA recombination</keyword>
<dbReference type="EMBL" id="QJJU01000014">
    <property type="protein sequence ID" value="PXX06344.1"/>
    <property type="molecule type" value="Genomic_DNA"/>
</dbReference>